<evidence type="ECO:0000256" key="1">
    <source>
        <dbReference type="SAM" id="MobiDB-lite"/>
    </source>
</evidence>
<feature type="transmembrane region" description="Helical" evidence="2">
    <location>
        <begin position="21"/>
        <end position="40"/>
    </location>
</feature>
<feature type="region of interest" description="Disordered" evidence="1">
    <location>
        <begin position="768"/>
        <end position="831"/>
    </location>
</feature>
<feature type="region of interest" description="Disordered" evidence="1">
    <location>
        <begin position="657"/>
        <end position="715"/>
    </location>
</feature>
<feature type="compositionally biased region" description="Polar residues" evidence="1">
    <location>
        <begin position="1035"/>
        <end position="1057"/>
    </location>
</feature>
<feature type="transmembrane region" description="Helical" evidence="2">
    <location>
        <begin position="146"/>
        <end position="163"/>
    </location>
</feature>
<accession>A0A5C5V5T6</accession>
<feature type="region of interest" description="Disordered" evidence="1">
    <location>
        <begin position="991"/>
        <end position="1149"/>
    </location>
</feature>
<protein>
    <submittedName>
        <fullName evidence="3">Uncharacterized protein</fullName>
    </submittedName>
</protein>
<gene>
    <name evidence="3" type="ORF">KOR34_37600</name>
</gene>
<organism evidence="3 4">
    <name type="scientific">Posidoniimonas corsicana</name>
    <dbReference type="NCBI Taxonomy" id="1938618"/>
    <lineage>
        <taxon>Bacteria</taxon>
        <taxon>Pseudomonadati</taxon>
        <taxon>Planctomycetota</taxon>
        <taxon>Planctomycetia</taxon>
        <taxon>Pirellulales</taxon>
        <taxon>Lacipirellulaceae</taxon>
        <taxon>Posidoniimonas</taxon>
    </lineage>
</organism>
<feature type="compositionally biased region" description="Acidic residues" evidence="1">
    <location>
        <begin position="773"/>
        <end position="782"/>
    </location>
</feature>
<dbReference type="OrthoDB" id="221248at2"/>
<sequence>MIYELHEMLSRVRDRLRGVRRGWSLAVCWLAWAIAAGAAWQWGDAWGYSGRQLAVAIAVAAVATDILCRVLVNRSTADPRWVAHRIEDKHPELGAGLLAALEQAPSPQDRRLGYLQSSVVREAVTHGRSHNWTRDVSVVQLGAARLANLGAFGLLVASCVVLFNRPDSIAHASPAAGGDADRILLLVDDVLVEPGDAEIERGTPLLIVAQFGGVVPPEATLTILNEAASREAGAAETLSMTRSFEDPKFVGRIPSVNHDFTYRVGFGSRQTEAYRISVFDYPRLERADVEIHYPDYTSLQPKRIEDVRRVTAVEGAELMIECRLNKPVDVARLVDRDGGEVPLARVDGDSPHYRATFTLERSRRFKLHLEDAAGRANKLPPELVVNVTPNRMPKLKIARPARDLRVSPIEEMDIAGEATDDFGLLSVGVSYSIGGGEPTDVLLFDSDLESPPDTLKKHSIAHSIDFEELHAAPDQLLSYYVWAEDYGPNGKARRTLSDMYFAEVRHFEEVFRQGEQPTEQQQREQQQQQQSQTQGAAQQAAELAELQKQIISATWTLVRREVAAEPSAEFATDVGVIAESQQNAIQQLEELAAEVSDGESAGHAQTAREQMEEAFRRLSEAATDAAHSGLRPAMSSEQSAYQALLKLRAREFDVIQASAQQQQGSPSGSASGAGSRSQQQLNELELSSSENRYETQSRARSQQEQAQTGTNQAREVLDRLRELARRQEDLNDRVRQLQSELEAAESEEEQDQLERELKRLRDQQREILRDTEELQNDLEGSETPEQTRDAQEQLEATRSRVQQASEALEEGRLSEAVTEGTRAGSQLNQLRDEFRRRAADRFSEEMQDLRRAAQDLDSQQEQLSDRLDEQERQQSRSLRDSVAREDILEGLADQQRNYEELIERMQQTVQEAEEPEPLLARELFDAVRQANDDQVDQALDITRQLLDAGVAPEAAEAMRAANGGIDRLRQSVDRAAESVLGDGTEALRRAERELQDLQEQLDQEIEQAQGEAGPSDERATEGRSTQQRGAPPSEGQRSSQNADSRPSATGQTGPGEQSSDDAPEPLELPRLPGPAGEQASDQRSDQSQQRGQGGDRPTGQQQGGSGQRAQPEENQQQRGGGQGGRGWDLNDLFNSLNTPGGPITGEDFREWNDRMRDVQDLVDDPELRAEVARIRDRAEEARAEFKRHSKEPDWQKLIEGVANPLAEVRQRIQQEIRRKESPDSLVPIDRDPVPVDFIETVREYYERLGSGE</sequence>
<reference evidence="3 4" key="1">
    <citation type="submission" date="2019-02" db="EMBL/GenBank/DDBJ databases">
        <title>Deep-cultivation of Planctomycetes and their phenomic and genomic characterization uncovers novel biology.</title>
        <authorList>
            <person name="Wiegand S."/>
            <person name="Jogler M."/>
            <person name="Boedeker C."/>
            <person name="Pinto D."/>
            <person name="Vollmers J."/>
            <person name="Rivas-Marin E."/>
            <person name="Kohn T."/>
            <person name="Peeters S.H."/>
            <person name="Heuer A."/>
            <person name="Rast P."/>
            <person name="Oberbeckmann S."/>
            <person name="Bunk B."/>
            <person name="Jeske O."/>
            <person name="Meyerdierks A."/>
            <person name="Storesund J.E."/>
            <person name="Kallscheuer N."/>
            <person name="Luecker S."/>
            <person name="Lage O.M."/>
            <person name="Pohl T."/>
            <person name="Merkel B.J."/>
            <person name="Hornburger P."/>
            <person name="Mueller R.-W."/>
            <person name="Bruemmer F."/>
            <person name="Labrenz M."/>
            <person name="Spormann A.M."/>
            <person name="Op Den Camp H."/>
            <person name="Overmann J."/>
            <person name="Amann R."/>
            <person name="Jetten M.S.M."/>
            <person name="Mascher T."/>
            <person name="Medema M.H."/>
            <person name="Devos D.P."/>
            <person name="Kaster A.-K."/>
            <person name="Ovreas L."/>
            <person name="Rohde M."/>
            <person name="Galperin M.Y."/>
            <person name="Jogler C."/>
        </authorList>
    </citation>
    <scope>NUCLEOTIDE SEQUENCE [LARGE SCALE GENOMIC DNA]</scope>
    <source>
        <strain evidence="3 4">KOR34</strain>
    </source>
</reference>
<feature type="compositionally biased region" description="Polar residues" evidence="1">
    <location>
        <begin position="681"/>
        <end position="690"/>
    </location>
</feature>
<feature type="transmembrane region" description="Helical" evidence="2">
    <location>
        <begin position="52"/>
        <end position="72"/>
    </location>
</feature>
<feature type="compositionally biased region" description="Low complexity" evidence="1">
    <location>
        <begin position="698"/>
        <end position="708"/>
    </location>
</feature>
<feature type="region of interest" description="Disordered" evidence="1">
    <location>
        <begin position="593"/>
        <end position="636"/>
    </location>
</feature>
<evidence type="ECO:0000256" key="2">
    <source>
        <dbReference type="SAM" id="Phobius"/>
    </source>
</evidence>
<proteinExistence type="predicted"/>
<feature type="compositionally biased region" description="Gly residues" evidence="1">
    <location>
        <begin position="1091"/>
        <end position="1106"/>
    </location>
</feature>
<feature type="compositionally biased region" description="Basic and acidic residues" evidence="1">
    <location>
        <begin position="609"/>
        <end position="619"/>
    </location>
</feature>
<feature type="compositionally biased region" description="Low complexity" evidence="1">
    <location>
        <begin position="657"/>
        <end position="680"/>
    </location>
</feature>
<comment type="caution">
    <text evidence="3">The sequence shown here is derived from an EMBL/GenBank/DDBJ whole genome shotgun (WGS) entry which is preliminary data.</text>
</comment>
<name>A0A5C5V5T6_9BACT</name>
<dbReference type="EMBL" id="SIHJ01000002">
    <property type="protein sequence ID" value="TWT33924.1"/>
    <property type="molecule type" value="Genomic_DNA"/>
</dbReference>
<feature type="region of interest" description="Disordered" evidence="1">
    <location>
        <begin position="845"/>
        <end position="881"/>
    </location>
</feature>
<keyword evidence="2" id="KW-0812">Transmembrane</keyword>
<dbReference type="RefSeq" id="WP_146566939.1">
    <property type="nucleotide sequence ID" value="NZ_SIHJ01000002.1"/>
</dbReference>
<feature type="compositionally biased region" description="Low complexity" evidence="1">
    <location>
        <begin position="1068"/>
        <end position="1077"/>
    </location>
</feature>
<feature type="compositionally biased region" description="Basic and acidic residues" evidence="1">
    <location>
        <begin position="863"/>
        <end position="881"/>
    </location>
</feature>
<dbReference type="Proteomes" id="UP000316714">
    <property type="component" value="Unassembled WGS sequence"/>
</dbReference>
<keyword evidence="2" id="KW-0472">Membrane</keyword>
<keyword evidence="2" id="KW-1133">Transmembrane helix</keyword>
<evidence type="ECO:0000313" key="4">
    <source>
        <dbReference type="Proteomes" id="UP000316714"/>
    </source>
</evidence>
<feature type="region of interest" description="Disordered" evidence="1">
    <location>
        <begin position="513"/>
        <end position="536"/>
    </location>
</feature>
<evidence type="ECO:0000313" key="3">
    <source>
        <dbReference type="EMBL" id="TWT33924.1"/>
    </source>
</evidence>
<feature type="compositionally biased region" description="Basic and acidic residues" evidence="1">
    <location>
        <begin position="845"/>
        <end position="854"/>
    </location>
</feature>
<dbReference type="AlphaFoldDB" id="A0A5C5V5T6"/>
<keyword evidence="4" id="KW-1185">Reference proteome</keyword>
<feature type="compositionally biased region" description="Basic and acidic residues" evidence="1">
    <location>
        <begin position="785"/>
        <end position="798"/>
    </location>
</feature>